<dbReference type="GeneID" id="115752470"/>
<protein>
    <submittedName>
        <fullName evidence="2">Uncharacterized protein LOC115752470</fullName>
    </submittedName>
</protein>
<dbReference type="RefSeq" id="XP_048139145.1">
    <property type="nucleotide sequence ID" value="XM_048283188.1"/>
</dbReference>
<sequence length="121" mass="13462">MVKPDPTFLYHVDERRWCCCNNNERPLPRMLHSLADYDGARYPLSPSSLLLLLSYFSPAEIEAERPVLDPMRCAKEREGCSDASACLGMGSPVVPILSPSPSLCPFRSPNGRRVKDLPVEG</sequence>
<dbReference type="Proteomes" id="UP000827889">
    <property type="component" value="Chromosome 7"/>
</dbReference>
<name>A0ABM3HRB6_9MYRT</name>
<gene>
    <name evidence="2" type="primary">LOC115752470</name>
</gene>
<accession>A0ABM3HRB6</accession>
<organism evidence="1 2">
    <name type="scientific">Rhodamnia argentea</name>
    <dbReference type="NCBI Taxonomy" id="178133"/>
    <lineage>
        <taxon>Eukaryota</taxon>
        <taxon>Viridiplantae</taxon>
        <taxon>Streptophyta</taxon>
        <taxon>Embryophyta</taxon>
        <taxon>Tracheophyta</taxon>
        <taxon>Spermatophyta</taxon>
        <taxon>Magnoliopsida</taxon>
        <taxon>eudicotyledons</taxon>
        <taxon>Gunneridae</taxon>
        <taxon>Pentapetalae</taxon>
        <taxon>rosids</taxon>
        <taxon>malvids</taxon>
        <taxon>Myrtales</taxon>
        <taxon>Myrtaceae</taxon>
        <taxon>Myrtoideae</taxon>
        <taxon>Myrteae</taxon>
        <taxon>Australasian group</taxon>
        <taxon>Rhodamnia</taxon>
    </lineage>
</organism>
<proteinExistence type="predicted"/>
<reference evidence="2" key="1">
    <citation type="submission" date="2025-08" db="UniProtKB">
        <authorList>
            <consortium name="RefSeq"/>
        </authorList>
    </citation>
    <scope>IDENTIFICATION</scope>
    <source>
        <tissue evidence="2">Leaf</tissue>
    </source>
</reference>
<evidence type="ECO:0000313" key="2">
    <source>
        <dbReference type="RefSeq" id="XP_048139145.1"/>
    </source>
</evidence>
<evidence type="ECO:0000313" key="1">
    <source>
        <dbReference type="Proteomes" id="UP000827889"/>
    </source>
</evidence>
<keyword evidence="1" id="KW-1185">Reference proteome</keyword>